<dbReference type="AlphaFoldDB" id="A0AAV4X791"/>
<protein>
    <submittedName>
        <fullName evidence="1">Uncharacterized protein</fullName>
    </submittedName>
</protein>
<evidence type="ECO:0000313" key="2">
    <source>
        <dbReference type="Proteomes" id="UP001054837"/>
    </source>
</evidence>
<evidence type="ECO:0000313" key="1">
    <source>
        <dbReference type="EMBL" id="GIY90538.1"/>
    </source>
</evidence>
<gene>
    <name evidence="1" type="ORF">CDAR_562391</name>
</gene>
<sequence>MRARCVLRHFRNGPHKNANLEDKRGAGTIFDTGWRVYGWTGWLQISSEARRKRSFVSFSPRFHLVHFSPPQNRTCFTTTYFILKWKFHVCKGTTE</sequence>
<dbReference type="Proteomes" id="UP001054837">
    <property type="component" value="Unassembled WGS sequence"/>
</dbReference>
<accession>A0AAV4X791</accession>
<dbReference type="EMBL" id="BPLQ01015714">
    <property type="protein sequence ID" value="GIY90538.1"/>
    <property type="molecule type" value="Genomic_DNA"/>
</dbReference>
<keyword evidence="2" id="KW-1185">Reference proteome</keyword>
<proteinExistence type="predicted"/>
<name>A0AAV4X791_9ARAC</name>
<reference evidence="1 2" key="1">
    <citation type="submission" date="2021-06" db="EMBL/GenBank/DDBJ databases">
        <title>Caerostris darwini draft genome.</title>
        <authorList>
            <person name="Kono N."/>
            <person name="Arakawa K."/>
        </authorList>
    </citation>
    <scope>NUCLEOTIDE SEQUENCE [LARGE SCALE GENOMIC DNA]</scope>
</reference>
<comment type="caution">
    <text evidence="1">The sequence shown here is derived from an EMBL/GenBank/DDBJ whole genome shotgun (WGS) entry which is preliminary data.</text>
</comment>
<organism evidence="1 2">
    <name type="scientific">Caerostris darwini</name>
    <dbReference type="NCBI Taxonomy" id="1538125"/>
    <lineage>
        <taxon>Eukaryota</taxon>
        <taxon>Metazoa</taxon>
        <taxon>Ecdysozoa</taxon>
        <taxon>Arthropoda</taxon>
        <taxon>Chelicerata</taxon>
        <taxon>Arachnida</taxon>
        <taxon>Araneae</taxon>
        <taxon>Araneomorphae</taxon>
        <taxon>Entelegynae</taxon>
        <taxon>Araneoidea</taxon>
        <taxon>Araneidae</taxon>
        <taxon>Caerostris</taxon>
    </lineage>
</organism>